<dbReference type="HOGENOM" id="CLU_009902_6_0_6"/>
<dbReference type="GO" id="GO:0046872">
    <property type="term" value="F:metal ion binding"/>
    <property type="evidence" value="ECO:0007669"/>
    <property type="project" value="InterPro"/>
</dbReference>
<dbReference type="PANTHER" id="PTHR11851:SF224">
    <property type="entry name" value="PROCESSING PROTEASE"/>
    <property type="match status" value="1"/>
</dbReference>
<evidence type="ECO:0000256" key="1">
    <source>
        <dbReference type="SAM" id="MobiDB-lite"/>
    </source>
</evidence>
<evidence type="ECO:0000259" key="4">
    <source>
        <dbReference type="Pfam" id="PF05193"/>
    </source>
</evidence>
<feature type="domain" description="Peptidase M16 C-terminal" evidence="4">
    <location>
        <begin position="257"/>
        <end position="429"/>
    </location>
</feature>
<evidence type="ECO:0000313" key="5">
    <source>
        <dbReference type="EMBL" id="ABP81617.1"/>
    </source>
</evidence>
<proteinExistence type="predicted"/>
<gene>
    <name evidence="5" type="ordered locus">PST_3994</name>
</gene>
<feature type="region of interest" description="Disordered" evidence="1">
    <location>
        <begin position="40"/>
        <end position="79"/>
    </location>
</feature>
<dbReference type="Gene3D" id="3.30.830.10">
    <property type="entry name" value="Metalloenzyme, LuxS/M16 peptidase-like"/>
    <property type="match status" value="2"/>
</dbReference>
<dbReference type="SUPFAM" id="SSF63411">
    <property type="entry name" value="LuxS/MPP-like metallohydrolase"/>
    <property type="match status" value="2"/>
</dbReference>
<protein>
    <submittedName>
        <fullName evidence="5">Predicted Zn-dependent peptidase</fullName>
    </submittedName>
</protein>
<dbReference type="EMBL" id="CP000304">
    <property type="protein sequence ID" value="ABP81617.1"/>
    <property type="molecule type" value="Genomic_DNA"/>
</dbReference>
<dbReference type="PROSITE" id="PS51257">
    <property type="entry name" value="PROKAR_LIPOPROTEIN"/>
    <property type="match status" value="1"/>
</dbReference>
<dbReference type="InterPro" id="IPR011249">
    <property type="entry name" value="Metalloenz_LuxS/M16"/>
</dbReference>
<dbReference type="PANTHER" id="PTHR11851">
    <property type="entry name" value="METALLOPROTEASE"/>
    <property type="match status" value="1"/>
</dbReference>
<keyword evidence="6" id="KW-1185">Reference proteome</keyword>
<dbReference type="Pfam" id="PF00675">
    <property type="entry name" value="Peptidase_M16"/>
    <property type="match status" value="1"/>
</dbReference>
<keyword evidence="2" id="KW-0732">Signal</keyword>
<evidence type="ECO:0000313" key="6">
    <source>
        <dbReference type="Proteomes" id="UP000000233"/>
    </source>
</evidence>
<dbReference type="AlphaFoldDB" id="A4VRL6"/>
<dbReference type="Pfam" id="PF05193">
    <property type="entry name" value="Peptidase_M16_C"/>
    <property type="match status" value="1"/>
</dbReference>
<organism evidence="5 6">
    <name type="scientific">Stutzerimonas stutzeri (strain A1501)</name>
    <name type="common">Pseudomonas stutzeri</name>
    <dbReference type="NCBI Taxonomy" id="379731"/>
    <lineage>
        <taxon>Bacteria</taxon>
        <taxon>Pseudomonadati</taxon>
        <taxon>Pseudomonadota</taxon>
        <taxon>Gammaproteobacteria</taxon>
        <taxon>Pseudomonadales</taxon>
        <taxon>Pseudomonadaceae</taxon>
        <taxon>Stutzerimonas</taxon>
    </lineage>
</organism>
<feature type="signal peptide" evidence="2">
    <location>
        <begin position="1"/>
        <end position="31"/>
    </location>
</feature>
<dbReference type="InterPro" id="IPR007863">
    <property type="entry name" value="Peptidase_M16_C"/>
</dbReference>
<dbReference type="InterPro" id="IPR050361">
    <property type="entry name" value="MPP/UQCRC_Complex"/>
</dbReference>
<sequence>MFCPRKPEMSDCKALRNGLLGLLLAASFGLAGCDEGSTALPRPGEPVKQDVAREAAQPAVASEAATAAEKPRLESLSELSDQPLARRKLDIQSWQTAEGAKVLFVEARELPMFDLRLTFSAGSSQDGDVPGLALLTNAMLNEGVEGKDVSAIARGFEGLGADFGNGSYRDMAVVSLRSLSAPDKREPALALFNQVIGQPTFPEDSLQRIKNQLLAGFEFQKQNPGKLASLELFAQLYGNHPYAHPSEGTPESIPAIGVEQLRDFHARAYAAGNAVIALVGDLSREEAEALAAQVSAALPQGPALPTTPSPQPPAAGKHHIDFPSNQSHLVLAQLGIPRGHPDYAALYLGNQILGGGGFGTRLMEEVREKRGLTYGIYSGFSPMRAEGPFMISMQTRAELTDGALELVQQLVRDYLAEGPTEAELERSKREIAGSFPLSTASNADIVGQLGSIGFYGLPLTYLEDFMGEIQALTVEQVKNAMNKHLQEDAFVIVTAGPSVEQQPLPPPSEKPIEQPSGVPEH</sequence>
<feature type="compositionally biased region" description="Low complexity" evidence="1">
    <location>
        <begin position="54"/>
        <end position="68"/>
    </location>
</feature>
<feature type="chain" id="PRO_5002674371" evidence="2">
    <location>
        <begin position="32"/>
        <end position="521"/>
    </location>
</feature>
<dbReference type="Proteomes" id="UP000000233">
    <property type="component" value="Chromosome"/>
</dbReference>
<name>A4VRL6_STUS1</name>
<evidence type="ECO:0000259" key="3">
    <source>
        <dbReference type="Pfam" id="PF00675"/>
    </source>
</evidence>
<feature type="region of interest" description="Disordered" evidence="1">
    <location>
        <begin position="497"/>
        <end position="521"/>
    </location>
</feature>
<dbReference type="KEGG" id="psa:PST_3994"/>
<evidence type="ECO:0000256" key="2">
    <source>
        <dbReference type="SAM" id="SignalP"/>
    </source>
</evidence>
<accession>A4VRL6</accession>
<dbReference type="InterPro" id="IPR011765">
    <property type="entry name" value="Pept_M16_N"/>
</dbReference>
<reference evidence="5 6" key="1">
    <citation type="journal article" date="2008" name="Proc. Natl. Acad. Sci. U.S.A.">
        <title>Nitrogen fixation island and rhizosphere competence traits in the genome of root-associated Pseudomonas stutzeri A1501.</title>
        <authorList>
            <person name="Yan Y."/>
            <person name="Yang J."/>
            <person name="Dou Y."/>
            <person name="Chen M."/>
            <person name="Ping S."/>
            <person name="Peng J."/>
            <person name="Lu W."/>
            <person name="Zhang W."/>
            <person name="Yao Z."/>
            <person name="Li H."/>
            <person name="Liu W."/>
            <person name="He S."/>
            <person name="Geng L."/>
            <person name="Zhang X."/>
            <person name="Yang F."/>
            <person name="Yu H."/>
            <person name="Zhan Y."/>
            <person name="Li D."/>
            <person name="Lin Z."/>
            <person name="Wang Y."/>
            <person name="Elmerich C."/>
            <person name="Lin M."/>
            <person name="Jin Q."/>
        </authorList>
    </citation>
    <scope>NUCLEOTIDE SEQUENCE [LARGE SCALE GENOMIC DNA]</scope>
    <source>
        <strain evidence="5 6">A1501</strain>
    </source>
</reference>
<feature type="domain" description="Peptidase M16 N-terminal" evidence="3">
    <location>
        <begin position="115"/>
        <end position="247"/>
    </location>
</feature>
<feature type="region of interest" description="Disordered" evidence="1">
    <location>
        <begin position="300"/>
        <end position="321"/>
    </location>
</feature>
<dbReference type="eggNOG" id="COG0612">
    <property type="taxonomic scope" value="Bacteria"/>
</dbReference>